<evidence type="ECO:0008006" key="4">
    <source>
        <dbReference type="Google" id="ProtNLM"/>
    </source>
</evidence>
<feature type="transmembrane region" description="Helical" evidence="1">
    <location>
        <begin position="128"/>
        <end position="147"/>
    </location>
</feature>
<feature type="transmembrane region" description="Helical" evidence="1">
    <location>
        <begin position="336"/>
        <end position="354"/>
    </location>
</feature>
<keyword evidence="1" id="KW-0812">Transmembrane</keyword>
<accession>A0ABT2EM92</accession>
<feature type="transmembrane region" description="Helical" evidence="1">
    <location>
        <begin position="103"/>
        <end position="121"/>
    </location>
</feature>
<name>A0ABT2EM92_9BACT</name>
<reference evidence="2 3" key="1">
    <citation type="submission" date="2022-08" db="EMBL/GenBank/DDBJ databases">
        <title>Bacterial and archaeal communities from various locations to study Microbial Dark Matter (Phase II).</title>
        <authorList>
            <person name="Stepanauskas R."/>
        </authorList>
    </citation>
    <scope>NUCLEOTIDE SEQUENCE [LARGE SCALE GENOMIC DNA]</scope>
    <source>
        <strain evidence="2 3">PD1</strain>
    </source>
</reference>
<feature type="transmembrane region" description="Helical" evidence="1">
    <location>
        <begin position="375"/>
        <end position="397"/>
    </location>
</feature>
<evidence type="ECO:0000313" key="3">
    <source>
        <dbReference type="Proteomes" id="UP001204798"/>
    </source>
</evidence>
<proteinExistence type="predicted"/>
<keyword evidence="1" id="KW-0472">Membrane</keyword>
<gene>
    <name evidence="2" type="ORF">M2350_001473</name>
</gene>
<dbReference type="RefSeq" id="WP_259095473.1">
    <property type="nucleotide sequence ID" value="NZ_CP130454.1"/>
</dbReference>
<sequence length="519" mass="58598">MRESCCLPFWANLTSGAIIVAFLLLLNFYGDAWLVPWHDEVVIGRLAQNIAEGKGFRNDLIDDLLVGAGRRTYWQMPVYPFALSLWCKILQRDEGFDLTKGRWFSRLLGALTLLVLLVLAVRLRLPPLAVVLVLLWTATDLTFQFASNFVRPDILTCCLLMATALLLACGAHSENQAPFLNLQTPVQVFLVGLVAALAVFVHPIALPCWLVSGSIVVKRHGWRNGLVFALPFLVGVAGWLSYASLDWDIFVGQMKAHLAHKGSMSLDRLLLLLGITFWGIWIYLKVSLNSMPWLVVLMMAFWIVVREKWVLPRWLMVFIITLYSSVTLGAEAWYPPLFVPFGYLLLAAIGWHIWRKTNFNTGRGTGDEGRKAVRIVLLGLALGWWVYQASVVLRHIAAVPKIRQQVETFTAELEQLLPKNSVLLVGSFSPDPTLALLENRPDLQLYQLMPSRMLNKRAMKQLREKLTHMLVLEKATKKPFFRGREIGRWHIDFGGLTKSPHQGVTIVLLEVGSQKAKAR</sequence>
<feature type="transmembrane region" description="Helical" evidence="1">
    <location>
        <begin position="312"/>
        <end position="330"/>
    </location>
</feature>
<evidence type="ECO:0000313" key="2">
    <source>
        <dbReference type="EMBL" id="MCS3919073.1"/>
    </source>
</evidence>
<comment type="caution">
    <text evidence="2">The sequence shown here is derived from an EMBL/GenBank/DDBJ whole genome shotgun (WGS) entry which is preliminary data.</text>
</comment>
<feature type="transmembrane region" description="Helical" evidence="1">
    <location>
        <begin position="185"/>
        <end position="205"/>
    </location>
</feature>
<keyword evidence="1" id="KW-1133">Transmembrane helix</keyword>
<keyword evidence="3" id="KW-1185">Reference proteome</keyword>
<feature type="transmembrane region" description="Helical" evidence="1">
    <location>
        <begin position="153"/>
        <end position="173"/>
    </location>
</feature>
<evidence type="ECO:0000256" key="1">
    <source>
        <dbReference type="SAM" id="Phobius"/>
    </source>
</evidence>
<feature type="transmembrane region" description="Helical" evidence="1">
    <location>
        <begin position="7"/>
        <end position="29"/>
    </location>
</feature>
<dbReference type="EMBL" id="JANUCP010000002">
    <property type="protein sequence ID" value="MCS3919073.1"/>
    <property type="molecule type" value="Genomic_DNA"/>
</dbReference>
<dbReference type="Proteomes" id="UP001204798">
    <property type="component" value="Unassembled WGS sequence"/>
</dbReference>
<organism evidence="2 3">
    <name type="scientific">Candidatus Fervidibacter sacchari</name>
    <dbReference type="NCBI Taxonomy" id="1448929"/>
    <lineage>
        <taxon>Bacteria</taxon>
        <taxon>Candidatus Fervidibacterota</taxon>
        <taxon>Candidatus Fervidibacter</taxon>
    </lineage>
</organism>
<protein>
    <recommendedName>
        <fullName evidence="4">Glycosyltransferase RgtA/B/C/D-like domain-containing protein</fullName>
    </recommendedName>
</protein>
<feature type="transmembrane region" description="Helical" evidence="1">
    <location>
        <begin position="225"/>
        <end position="245"/>
    </location>
</feature>